<reference evidence="1 2" key="1">
    <citation type="submission" date="2015-02" db="EMBL/GenBank/DDBJ databases">
        <title>Complete genome sequences of Edwardsiella bacteriophages, PEi20 and PEi26.</title>
        <authorList>
            <person name="Yasuike M."/>
            <person name="Nishiki I."/>
            <person name="Iwasaki Y."/>
            <person name="Nakamura Y."/>
            <person name="Fujiwara A."/>
            <person name="Hassan E.S."/>
            <person name="Mahmoud M.M."/>
            <person name="Kawato Y."/>
            <person name="Nagai S."/>
            <person name="Kobayashi T."/>
            <person name="Ototake M."/>
            <person name="Nakai T."/>
        </authorList>
    </citation>
    <scope>NUCLEOTIDE SEQUENCE [LARGE SCALE GENOMIC DNA]</scope>
</reference>
<name>A0A0B6VPH4_9CAUD</name>
<accession>A0A0B6VPH4</accession>
<organism evidence="1 2">
    <name type="scientific">Edwardsiella phage PEi26</name>
    <dbReference type="NCBI Taxonomy" id="1608311"/>
    <lineage>
        <taxon>Viruses</taxon>
        <taxon>Duplodnaviria</taxon>
        <taxon>Heunggongvirae</taxon>
        <taxon>Uroviricota</taxon>
        <taxon>Caudoviricetes</taxon>
        <taxon>Pantevenvirales</taxon>
        <taxon>Straboviridae</taxon>
        <taxon>Tevenvirinae</taxon>
        <taxon>Kanagawavirus</taxon>
        <taxon>Kanagawavirus pei20</taxon>
    </lineage>
</organism>
<dbReference type="InterPro" id="IPR024389">
    <property type="entry name" value="Gp48_T4-like"/>
</dbReference>
<evidence type="ECO:0000313" key="1">
    <source>
        <dbReference type="EMBL" id="BAQ23163.1"/>
    </source>
</evidence>
<dbReference type="Proteomes" id="UP000225144">
    <property type="component" value="Genome"/>
</dbReference>
<dbReference type="Pfam" id="PF11091">
    <property type="entry name" value="T4_tail_cap"/>
    <property type="match status" value="1"/>
</dbReference>
<evidence type="ECO:0000313" key="2">
    <source>
        <dbReference type="Proteomes" id="UP000225144"/>
    </source>
</evidence>
<proteinExistence type="predicted"/>
<dbReference type="EMBL" id="AP014715">
    <property type="protein sequence ID" value="BAQ23163.1"/>
    <property type="molecule type" value="Genomic_DNA"/>
</dbReference>
<sequence>MQIKELTGEDVWNTWKGGESVSAGQSKMKSTQKTISAQYPAERAAGNDNTLDLRVNDLYKNGLLFTAYDYSARTTPDMRSLREQFQKGVLKGGFNPLKKFIAGSYNTDNFDSTPVANLLLPRSKSDVESVSHKFNDVGESLISRGGGTATGVLSNLASHAVFGALESMTNGVMADAGEQIYTTARSMYAGPDNRTKVFTWEMTPRNVQDLIQIIKIYEVFNYYSYGETGNSAMASELKEQIDTWYKSTFFKKEAIDSFEGTTAGEAITSFLSNVIVVSNPTVWFIRNFGQTSSFDGRADVFGPCQIQSVRFDKSPDGHFTGLAVAPNLPSTFVLEITFREILTLNRGSLYLGGIQ</sequence>
<gene>
    <name evidence="1" type="primary">48</name>
</gene>
<protein>
    <submittedName>
        <fullName evidence="1">Baseplate tail tube cap</fullName>
    </submittedName>
</protein>